<keyword evidence="2 7" id="KW-0812">Transmembrane</keyword>
<keyword evidence="3" id="KW-0732">Signal</keyword>
<sequence length="215" mass="24138">MVTRIPLKFPSSVDELRALSKLLSSYKADHFLHVLLLFSFAYLYKQTFAIPGSVFMNVLAGAIFGLWLGFLLTCLLTACGATLCYSLSYYFGRKTVMTYFPERVKGVQKQVSENADGLFFFLLFLRLFPMSPNWFMNIVAPIISIPVHLFFPSVLIGLMPYNFICVQTGCILSHVSSISDILTWSTSLKLGGIACAALVPGLLLRKYKHSQVKYM</sequence>
<reference evidence="11" key="1">
    <citation type="submission" date="2012-12" db="EMBL/GenBank/DDBJ databases">
        <authorList>
            <person name="Hellsten U."/>
            <person name="Grimwood J."/>
            <person name="Chapman J.A."/>
            <person name="Shapiro H."/>
            <person name="Aerts A."/>
            <person name="Otillar R.P."/>
            <person name="Terry A.Y."/>
            <person name="Boore J.L."/>
            <person name="Simakov O."/>
            <person name="Marletaz F."/>
            <person name="Cho S.-J."/>
            <person name="Edsinger-Gonzales E."/>
            <person name="Havlak P."/>
            <person name="Kuo D.-H."/>
            <person name="Larsson T."/>
            <person name="Lv J."/>
            <person name="Arendt D."/>
            <person name="Savage R."/>
            <person name="Osoegawa K."/>
            <person name="de Jong P."/>
            <person name="Lindberg D.R."/>
            <person name="Seaver E.C."/>
            <person name="Weisblat D.A."/>
            <person name="Putnam N.H."/>
            <person name="Grigoriev I.V."/>
            <person name="Rokhsar D.S."/>
        </authorList>
    </citation>
    <scope>NUCLEOTIDE SEQUENCE</scope>
    <source>
        <strain evidence="11">I ESC-2004</strain>
    </source>
</reference>
<evidence type="ECO:0000313" key="11">
    <source>
        <dbReference type="Proteomes" id="UP000014760"/>
    </source>
</evidence>
<dbReference type="EMBL" id="KB297182">
    <property type="protein sequence ID" value="ELU10877.1"/>
    <property type="molecule type" value="Genomic_DNA"/>
</dbReference>
<dbReference type="EMBL" id="AMQN01005939">
    <property type="status" value="NOT_ANNOTATED_CDS"/>
    <property type="molecule type" value="Genomic_DNA"/>
</dbReference>
<organism evidence="9">
    <name type="scientific">Capitella teleta</name>
    <name type="common">Polychaete worm</name>
    <dbReference type="NCBI Taxonomy" id="283909"/>
    <lineage>
        <taxon>Eukaryota</taxon>
        <taxon>Metazoa</taxon>
        <taxon>Spiralia</taxon>
        <taxon>Lophotrochozoa</taxon>
        <taxon>Annelida</taxon>
        <taxon>Polychaeta</taxon>
        <taxon>Sedentaria</taxon>
        <taxon>Scolecida</taxon>
        <taxon>Capitellidae</taxon>
        <taxon>Capitella</taxon>
    </lineage>
</organism>
<dbReference type="Pfam" id="PF09335">
    <property type="entry name" value="VTT_dom"/>
    <property type="match status" value="1"/>
</dbReference>
<dbReference type="HOGENOM" id="CLU_038944_0_2_1"/>
<dbReference type="InterPro" id="IPR032816">
    <property type="entry name" value="VTT_dom"/>
</dbReference>
<evidence type="ECO:0000256" key="6">
    <source>
        <dbReference type="ARBA" id="ARBA00025797"/>
    </source>
</evidence>
<name>R7UX64_CAPTE</name>
<protein>
    <recommendedName>
        <fullName evidence="8">VTT domain-containing protein</fullName>
    </recommendedName>
</protein>
<feature type="transmembrane region" description="Helical" evidence="7">
    <location>
        <begin position="134"/>
        <end position="151"/>
    </location>
</feature>
<dbReference type="EMBL" id="AMQN01005940">
    <property type="status" value="NOT_ANNOTATED_CDS"/>
    <property type="molecule type" value="Genomic_DNA"/>
</dbReference>
<feature type="domain" description="VTT" evidence="8">
    <location>
        <begin position="50"/>
        <end position="169"/>
    </location>
</feature>
<dbReference type="AlphaFoldDB" id="R7UX64"/>
<dbReference type="PANTHER" id="PTHR43220:SF21">
    <property type="entry name" value="TRANSMEMBRANE PROTEIN 41A"/>
    <property type="match status" value="1"/>
</dbReference>
<evidence type="ECO:0000256" key="1">
    <source>
        <dbReference type="ARBA" id="ARBA00004141"/>
    </source>
</evidence>
<evidence type="ECO:0000256" key="3">
    <source>
        <dbReference type="ARBA" id="ARBA00022729"/>
    </source>
</evidence>
<evidence type="ECO:0000313" key="9">
    <source>
        <dbReference type="EMBL" id="ELU10877.1"/>
    </source>
</evidence>
<reference evidence="9 11" key="2">
    <citation type="journal article" date="2013" name="Nature">
        <title>Insights into bilaterian evolution from three spiralian genomes.</title>
        <authorList>
            <person name="Simakov O."/>
            <person name="Marletaz F."/>
            <person name="Cho S.J."/>
            <person name="Edsinger-Gonzales E."/>
            <person name="Havlak P."/>
            <person name="Hellsten U."/>
            <person name="Kuo D.H."/>
            <person name="Larsson T."/>
            <person name="Lv J."/>
            <person name="Arendt D."/>
            <person name="Savage R."/>
            <person name="Osoegawa K."/>
            <person name="de Jong P."/>
            <person name="Grimwood J."/>
            <person name="Chapman J.A."/>
            <person name="Shapiro H."/>
            <person name="Aerts A."/>
            <person name="Otillar R.P."/>
            <person name="Terry A.Y."/>
            <person name="Boore J.L."/>
            <person name="Grigoriev I.V."/>
            <person name="Lindberg D.R."/>
            <person name="Seaver E.C."/>
            <person name="Weisblat D.A."/>
            <person name="Putnam N.H."/>
            <person name="Rokhsar D.S."/>
        </authorList>
    </citation>
    <scope>NUCLEOTIDE SEQUENCE</scope>
    <source>
        <strain evidence="9 11">I ESC-2004</strain>
    </source>
</reference>
<feature type="transmembrane region" description="Helical" evidence="7">
    <location>
        <begin position="181"/>
        <end position="204"/>
    </location>
</feature>
<evidence type="ECO:0000256" key="5">
    <source>
        <dbReference type="ARBA" id="ARBA00023136"/>
    </source>
</evidence>
<comment type="subcellular location">
    <subcellularLocation>
        <location evidence="1">Membrane</location>
        <topology evidence="1">Multi-pass membrane protein</topology>
    </subcellularLocation>
</comment>
<proteinExistence type="inferred from homology"/>
<comment type="similarity">
    <text evidence="6">Belongs to the TMEM41 family.</text>
</comment>
<evidence type="ECO:0000256" key="7">
    <source>
        <dbReference type="SAM" id="Phobius"/>
    </source>
</evidence>
<keyword evidence="4 7" id="KW-1133">Transmembrane helix</keyword>
<evidence type="ECO:0000259" key="8">
    <source>
        <dbReference type="Pfam" id="PF09335"/>
    </source>
</evidence>
<dbReference type="Proteomes" id="UP000014760">
    <property type="component" value="Unassembled WGS sequence"/>
</dbReference>
<dbReference type="InterPro" id="IPR045014">
    <property type="entry name" value="TM41A/B"/>
</dbReference>
<dbReference type="EnsemblMetazoa" id="CapteT223354">
    <property type="protein sequence ID" value="CapteP223354"/>
    <property type="gene ID" value="CapteG223354"/>
</dbReference>
<dbReference type="OrthoDB" id="3364966at2759"/>
<evidence type="ECO:0000256" key="4">
    <source>
        <dbReference type="ARBA" id="ARBA00022989"/>
    </source>
</evidence>
<feature type="transmembrane region" description="Helical" evidence="7">
    <location>
        <begin position="64"/>
        <end position="91"/>
    </location>
</feature>
<reference evidence="10" key="3">
    <citation type="submission" date="2015-06" db="UniProtKB">
        <authorList>
            <consortium name="EnsemblMetazoa"/>
        </authorList>
    </citation>
    <scope>IDENTIFICATION</scope>
</reference>
<dbReference type="STRING" id="283909.R7UX64"/>
<gene>
    <name evidence="9" type="ORF">CAPTEDRAFT_223354</name>
</gene>
<accession>R7UX64</accession>
<evidence type="ECO:0000313" key="10">
    <source>
        <dbReference type="EnsemblMetazoa" id="CapteP223354"/>
    </source>
</evidence>
<keyword evidence="5 7" id="KW-0472">Membrane</keyword>
<dbReference type="GO" id="GO:0016020">
    <property type="term" value="C:membrane"/>
    <property type="evidence" value="ECO:0007669"/>
    <property type="project" value="UniProtKB-SubCell"/>
</dbReference>
<evidence type="ECO:0000256" key="2">
    <source>
        <dbReference type="ARBA" id="ARBA00022692"/>
    </source>
</evidence>
<dbReference type="PANTHER" id="PTHR43220">
    <property type="match status" value="1"/>
</dbReference>
<feature type="transmembrane region" description="Helical" evidence="7">
    <location>
        <begin position="26"/>
        <end position="44"/>
    </location>
</feature>
<dbReference type="OMA" id="DNRDCLF"/>
<keyword evidence="11" id="KW-1185">Reference proteome</keyword>